<sequence>MGEQEINEESANDVPSFEIGHEQGLDLGEELIRAEHMSLDKTDKDSVGSPDFTTGHELLRVDEVKALNSMDVDGRAENSIHGSEAMVLPRDLSGPWMHNLQIGDMVWGKREGHVLVAFFGDSSYGWFDPEELIPFEPHYAEKSKQTNSRTFLKAVEEATDEASRRGALAVTCNCRNQLNLRNTDVLGFYAVDVTGYEPCGIYSWPQIREGQEFLCAFLPALLCEEINIDLISRLLRARQWILLTRRAGFEEHDETYAQAFGIQPVLPSPNESGGPGQTDRFAPRAVPLSGSLVIAETLGDKKASTVTSISTSTTSTTSTTSIKPPAAAHKSGKVSTSKKNKYEFKRREEPHYSSNLYYFPPQQHGITFGTIPQQQQNVHHHVSKDEAPDSRQTLPGDYVLQKRSPPTVQQESIKNERDDAVQEPMPLLALTEGDDTIGAAGAHASLETLDESKPQDVKAVIALDDGAFAGAVSEPDLFSPAKVQALASVDVPGPETGSMNFISPPTTAQESKSAEGVKVLKAPKRKREDGIPSGQIKKKKTKKKDSGIAAGPGPERRPKKPAGKVVGVSVGFGVPSRTETAQGDLHRKEVVGNTFIQLPKVDIGSMNIKLPQKSLVLPQASESVTPEFRASKLAAERALPEPGNANTEIVAAKDPREQREPALPSSVKPTKPRMRPEDPTKSGRKRGPSSRQEEISVKRVKKLTQVKTLTTEKKSVLGQKPPERIRQEQETPTPVAPLVRAASKPPIARKEETLNHPKVVSPTYLVMKFPPKSTLPSVASMKAKFARFGTLEIDAIRVYWKSLTCKVLFKYRVDAVAAYSHCKSNQTYGPRVNYSIRDADSSVSETPDSAKRQETKAADGTQFGTGNGNATAGMSLNPLRPSLRPQTGQPKSILKKPDDVGGSGSGPAKETQRVKFMLGGDDVRKEPPSRILLATRLEALE</sequence>
<accession>A0A9D5H1R1</accession>
<feature type="region of interest" description="Disordered" evidence="1">
    <location>
        <begin position="633"/>
        <end position="734"/>
    </location>
</feature>
<evidence type="ECO:0000256" key="1">
    <source>
        <dbReference type="SAM" id="MobiDB-lite"/>
    </source>
</evidence>
<dbReference type="Proteomes" id="UP001085076">
    <property type="component" value="Unassembled WGS sequence"/>
</dbReference>
<feature type="region of interest" description="Disordered" evidence="1">
    <location>
        <begin position="310"/>
        <end position="340"/>
    </location>
</feature>
<feature type="region of interest" description="Disordered" evidence="1">
    <location>
        <begin position="374"/>
        <end position="399"/>
    </location>
</feature>
<dbReference type="Pfam" id="PF00855">
    <property type="entry name" value="PWWP"/>
    <property type="match status" value="1"/>
</dbReference>
<dbReference type="OrthoDB" id="62853at2759"/>
<dbReference type="EMBL" id="JAGGNH010000108">
    <property type="protein sequence ID" value="KAJ0960138.1"/>
    <property type="molecule type" value="Genomic_DNA"/>
</dbReference>
<dbReference type="InterPro" id="IPR052657">
    <property type="entry name" value="PDP_family_Arabidopsis"/>
</dbReference>
<dbReference type="CDD" id="cd05162">
    <property type="entry name" value="PWWP"/>
    <property type="match status" value="1"/>
</dbReference>
<name>A0A9D5H1R1_9LILI</name>
<feature type="region of interest" description="Disordered" evidence="1">
    <location>
        <begin position="839"/>
        <end position="925"/>
    </location>
</feature>
<feature type="compositionally biased region" description="Low complexity" evidence="1">
    <location>
        <begin position="310"/>
        <end position="322"/>
    </location>
</feature>
<dbReference type="PANTHER" id="PTHR10688">
    <property type="entry name" value="PWWP DOMAIN-CONTAINING PROTEIN"/>
    <property type="match status" value="1"/>
</dbReference>
<feature type="compositionally biased region" description="Basic and acidic residues" evidence="1">
    <location>
        <begin position="651"/>
        <end position="660"/>
    </location>
</feature>
<proteinExistence type="predicted"/>
<dbReference type="AlphaFoldDB" id="A0A9D5H1R1"/>
<organism evidence="3 4">
    <name type="scientific">Dioscorea zingiberensis</name>
    <dbReference type="NCBI Taxonomy" id="325984"/>
    <lineage>
        <taxon>Eukaryota</taxon>
        <taxon>Viridiplantae</taxon>
        <taxon>Streptophyta</taxon>
        <taxon>Embryophyta</taxon>
        <taxon>Tracheophyta</taxon>
        <taxon>Spermatophyta</taxon>
        <taxon>Magnoliopsida</taxon>
        <taxon>Liliopsida</taxon>
        <taxon>Dioscoreales</taxon>
        <taxon>Dioscoreaceae</taxon>
        <taxon>Dioscorea</taxon>
    </lineage>
</organism>
<comment type="caution">
    <text evidence="3">The sequence shown here is derived from an EMBL/GenBank/DDBJ whole genome shotgun (WGS) entry which is preliminary data.</text>
</comment>
<feature type="compositionally biased region" description="Basic and acidic residues" evidence="1">
    <location>
        <begin position="848"/>
        <end position="857"/>
    </location>
</feature>
<reference evidence="3 4" key="1">
    <citation type="journal article" date="2022" name="Hortic Res">
        <title>The genome of Dioscorea zingiberensis sheds light on the biosynthesis, origin and evolution of the medicinally important diosgenin saponins.</title>
        <authorList>
            <person name="Li Y."/>
            <person name="Tan C."/>
            <person name="Li Z."/>
            <person name="Guo J."/>
            <person name="Li S."/>
            <person name="Chen X."/>
            <person name="Wang C."/>
            <person name="Dai X."/>
            <person name="Yang H."/>
            <person name="Song W."/>
            <person name="Hou L."/>
            <person name="Xu J."/>
            <person name="Tong Z."/>
            <person name="Xu A."/>
            <person name="Yuan X."/>
            <person name="Wang W."/>
            <person name="Yang Q."/>
            <person name="Chen L."/>
            <person name="Sun Z."/>
            <person name="Wang K."/>
            <person name="Pan B."/>
            <person name="Chen J."/>
            <person name="Bao Y."/>
            <person name="Liu F."/>
            <person name="Qi X."/>
            <person name="Gang D.R."/>
            <person name="Wen J."/>
            <person name="Li J."/>
        </authorList>
    </citation>
    <scope>NUCLEOTIDE SEQUENCE [LARGE SCALE GENOMIC DNA]</scope>
    <source>
        <strain evidence="3">Dzin_1.0</strain>
    </source>
</reference>
<keyword evidence="4" id="KW-1185">Reference proteome</keyword>
<evidence type="ECO:0000313" key="4">
    <source>
        <dbReference type="Proteomes" id="UP001085076"/>
    </source>
</evidence>
<gene>
    <name evidence="3" type="ORF">J5N97_002057</name>
</gene>
<protein>
    <recommendedName>
        <fullName evidence="2">PWWP domain-containing protein</fullName>
    </recommendedName>
</protein>
<dbReference type="PANTHER" id="PTHR10688:SF5">
    <property type="entry name" value="PWWP DOMAIN-CONTAINING PROTEIN 1-RELATED"/>
    <property type="match status" value="1"/>
</dbReference>
<evidence type="ECO:0000259" key="2">
    <source>
        <dbReference type="Pfam" id="PF00855"/>
    </source>
</evidence>
<feature type="compositionally biased region" description="Polar residues" evidence="1">
    <location>
        <begin position="862"/>
        <end position="874"/>
    </location>
</feature>
<feature type="domain" description="PWWP" evidence="2">
    <location>
        <begin position="112"/>
        <end position="162"/>
    </location>
</feature>
<evidence type="ECO:0000313" key="3">
    <source>
        <dbReference type="EMBL" id="KAJ0960138.1"/>
    </source>
</evidence>
<feature type="compositionally biased region" description="Basic residues" evidence="1">
    <location>
        <begin position="330"/>
        <end position="339"/>
    </location>
</feature>
<dbReference type="SUPFAM" id="SSF63748">
    <property type="entry name" value="Tudor/PWWP/MBT"/>
    <property type="match status" value="1"/>
</dbReference>
<dbReference type="InterPro" id="IPR000313">
    <property type="entry name" value="PWWP_dom"/>
</dbReference>
<dbReference type="Gene3D" id="2.30.30.140">
    <property type="match status" value="1"/>
</dbReference>
<feature type="compositionally biased region" description="Basic and acidic residues" evidence="1">
    <location>
        <begin position="710"/>
        <end position="729"/>
    </location>
</feature>
<feature type="region of interest" description="Disordered" evidence="1">
    <location>
        <begin position="504"/>
        <end position="566"/>
    </location>
</feature>